<sequence>MTSCEKIHLRVSSKNPEAVMLPPECLDTSSLCGIPDADALVFGVGHNDVLLCVEHYTRHIIHVASQGINLPRFRVVHSPQFHLTVISPRNNKW</sequence>
<reference evidence="1" key="2">
    <citation type="journal article" date="2015" name="Data Brief">
        <title>Shoot transcriptome of the giant reed, Arundo donax.</title>
        <authorList>
            <person name="Barrero R.A."/>
            <person name="Guerrero F.D."/>
            <person name="Moolhuijzen P."/>
            <person name="Goolsby J.A."/>
            <person name="Tidwell J."/>
            <person name="Bellgard S.E."/>
            <person name="Bellgard M.I."/>
        </authorList>
    </citation>
    <scope>NUCLEOTIDE SEQUENCE</scope>
    <source>
        <tissue evidence="1">Shoot tissue taken approximately 20 cm above the soil surface</tissue>
    </source>
</reference>
<proteinExistence type="predicted"/>
<accession>A0A0A9E8F8</accession>
<dbReference type="AlphaFoldDB" id="A0A0A9E8F8"/>
<dbReference type="EMBL" id="GBRH01202562">
    <property type="protein sequence ID" value="JAD95333.1"/>
    <property type="molecule type" value="Transcribed_RNA"/>
</dbReference>
<organism evidence="1">
    <name type="scientific">Arundo donax</name>
    <name type="common">Giant reed</name>
    <name type="synonym">Donax arundinaceus</name>
    <dbReference type="NCBI Taxonomy" id="35708"/>
    <lineage>
        <taxon>Eukaryota</taxon>
        <taxon>Viridiplantae</taxon>
        <taxon>Streptophyta</taxon>
        <taxon>Embryophyta</taxon>
        <taxon>Tracheophyta</taxon>
        <taxon>Spermatophyta</taxon>
        <taxon>Magnoliopsida</taxon>
        <taxon>Liliopsida</taxon>
        <taxon>Poales</taxon>
        <taxon>Poaceae</taxon>
        <taxon>PACMAD clade</taxon>
        <taxon>Arundinoideae</taxon>
        <taxon>Arundineae</taxon>
        <taxon>Arundo</taxon>
    </lineage>
</organism>
<protein>
    <submittedName>
        <fullName evidence="1">Uncharacterized protein</fullName>
    </submittedName>
</protein>
<reference evidence="1" key="1">
    <citation type="submission" date="2014-09" db="EMBL/GenBank/DDBJ databases">
        <authorList>
            <person name="Magalhaes I.L.F."/>
            <person name="Oliveira U."/>
            <person name="Santos F.R."/>
            <person name="Vidigal T.H.D.A."/>
            <person name="Brescovit A.D."/>
            <person name="Santos A.J."/>
        </authorList>
    </citation>
    <scope>NUCLEOTIDE SEQUENCE</scope>
    <source>
        <tissue evidence="1">Shoot tissue taken approximately 20 cm above the soil surface</tissue>
    </source>
</reference>
<name>A0A0A9E8F8_ARUDO</name>
<evidence type="ECO:0000313" key="1">
    <source>
        <dbReference type="EMBL" id="JAD95333.1"/>
    </source>
</evidence>